<evidence type="ECO:0000313" key="3">
    <source>
        <dbReference type="EMBL" id="BDI05350.1"/>
    </source>
</evidence>
<feature type="region of interest" description="Disordered" evidence="1">
    <location>
        <begin position="92"/>
        <end position="141"/>
    </location>
</feature>
<protein>
    <submittedName>
        <fullName evidence="3">Uncharacterized protein</fullName>
    </submittedName>
</protein>
<gene>
    <name evidence="3" type="ORF">CATMQ487_23200</name>
</gene>
<feature type="signal peptide" evidence="2">
    <location>
        <begin position="1"/>
        <end position="27"/>
    </location>
</feature>
<proteinExistence type="predicted"/>
<feature type="compositionally biased region" description="Low complexity" evidence="1">
    <location>
        <begin position="97"/>
        <end position="111"/>
    </location>
</feature>
<evidence type="ECO:0000256" key="2">
    <source>
        <dbReference type="SAM" id="SignalP"/>
    </source>
</evidence>
<evidence type="ECO:0000256" key="1">
    <source>
        <dbReference type="SAM" id="MobiDB-lite"/>
    </source>
</evidence>
<feature type="compositionally biased region" description="Pro residues" evidence="1">
    <location>
        <begin position="112"/>
        <end position="123"/>
    </location>
</feature>
<dbReference type="Proteomes" id="UP001057498">
    <property type="component" value="Chromosome"/>
</dbReference>
<evidence type="ECO:0000313" key="4">
    <source>
        <dbReference type="Proteomes" id="UP001057498"/>
    </source>
</evidence>
<sequence>MHPTMPLRRLPRTVPSLLLSAFLTVQALTQALAQPMPTVRRPDPFDPQATVPALRYESATAPYRRLGDEKTLPWRDANDAVARIGGWRVYAREAQQADPPTSAPPASARPASAPPSSAPPAAKPPGQGGHLHHPPQHLSQP</sequence>
<reference evidence="3" key="1">
    <citation type="submission" date="2022-04" db="EMBL/GenBank/DDBJ databases">
        <title>Whole genome sequence of Sphaerotilus sp. FB-5.</title>
        <authorList>
            <person name="Takeda M."/>
            <person name="Narihara S."/>
            <person name="Akimoto M."/>
            <person name="Akimoto R."/>
            <person name="Nishiyashiki S."/>
            <person name="Murakami T."/>
        </authorList>
    </citation>
    <scope>NUCLEOTIDE SEQUENCE</scope>
    <source>
        <strain evidence="3">FB-5</strain>
    </source>
</reference>
<keyword evidence="4" id="KW-1185">Reference proteome</keyword>
<accession>A0ABM7YLM7</accession>
<keyword evidence="2" id="KW-0732">Signal</keyword>
<dbReference type="EMBL" id="AP025730">
    <property type="protein sequence ID" value="BDI05350.1"/>
    <property type="molecule type" value="Genomic_DNA"/>
</dbReference>
<dbReference type="RefSeq" id="WP_251973391.1">
    <property type="nucleotide sequence ID" value="NZ_AP025730.1"/>
</dbReference>
<name>A0ABM7YLM7_9BURK</name>
<organism evidence="3 4">
    <name type="scientific">Sphaerotilus microaerophilus</name>
    <dbReference type="NCBI Taxonomy" id="2914710"/>
    <lineage>
        <taxon>Bacteria</taxon>
        <taxon>Pseudomonadati</taxon>
        <taxon>Pseudomonadota</taxon>
        <taxon>Betaproteobacteria</taxon>
        <taxon>Burkholderiales</taxon>
        <taxon>Sphaerotilaceae</taxon>
        <taxon>Sphaerotilus</taxon>
    </lineage>
</organism>
<feature type="chain" id="PRO_5047279983" evidence="2">
    <location>
        <begin position="28"/>
        <end position="141"/>
    </location>
</feature>